<dbReference type="EMBL" id="NBSK02000008">
    <property type="protein sequence ID" value="KAJ0189435.1"/>
    <property type="molecule type" value="Genomic_DNA"/>
</dbReference>
<proteinExistence type="predicted"/>
<name>A0A9R1UM56_LACSA</name>
<protein>
    <recommendedName>
        <fullName evidence="1">Disease resistance protein At4g27190-like leucine-rich repeats domain-containing protein</fullName>
    </recommendedName>
</protein>
<organism evidence="2 3">
    <name type="scientific">Lactuca sativa</name>
    <name type="common">Garden lettuce</name>
    <dbReference type="NCBI Taxonomy" id="4236"/>
    <lineage>
        <taxon>Eukaryota</taxon>
        <taxon>Viridiplantae</taxon>
        <taxon>Streptophyta</taxon>
        <taxon>Embryophyta</taxon>
        <taxon>Tracheophyta</taxon>
        <taxon>Spermatophyta</taxon>
        <taxon>Magnoliopsida</taxon>
        <taxon>eudicotyledons</taxon>
        <taxon>Gunneridae</taxon>
        <taxon>Pentapetalae</taxon>
        <taxon>asterids</taxon>
        <taxon>campanulids</taxon>
        <taxon>Asterales</taxon>
        <taxon>Asteraceae</taxon>
        <taxon>Cichorioideae</taxon>
        <taxon>Cichorieae</taxon>
        <taxon>Lactucinae</taxon>
        <taxon>Lactuca</taxon>
    </lineage>
</organism>
<keyword evidence="3" id="KW-1185">Reference proteome</keyword>
<comment type="caution">
    <text evidence="2">The sequence shown here is derived from an EMBL/GenBank/DDBJ whole genome shotgun (WGS) entry which is preliminary data.</text>
</comment>
<sequence length="234" mass="26833">MNIFLIGILNGKLVLAMHSRRFKSDFDRSKSDLKRRLCIARAKFPFKMPIKKLFQVSDGIELDYIKDLDNIIPDLYGESIDKLKSIKLYSSHNVSCLVKKTDEDEDATQTFVSSNDLMLVEQIRLYYLKNLKLLFDCSFQYISLRNLQDIEISYCGSLLTVFPLTVAQGLSNLRRIKILSCDSLMVVISAGDEQTTIMKNCSSMKSRWGHGVDEMPNVDVMPNHNFTREEALNL</sequence>
<evidence type="ECO:0000259" key="1">
    <source>
        <dbReference type="Pfam" id="PF23247"/>
    </source>
</evidence>
<feature type="domain" description="Disease resistance protein At4g27190-like leucine-rich repeats" evidence="1">
    <location>
        <begin position="60"/>
        <end position="182"/>
    </location>
</feature>
<reference evidence="2 3" key="1">
    <citation type="journal article" date="2017" name="Nat. Commun.">
        <title>Genome assembly with in vitro proximity ligation data and whole-genome triplication in lettuce.</title>
        <authorList>
            <person name="Reyes-Chin-Wo S."/>
            <person name="Wang Z."/>
            <person name="Yang X."/>
            <person name="Kozik A."/>
            <person name="Arikit S."/>
            <person name="Song C."/>
            <person name="Xia L."/>
            <person name="Froenicke L."/>
            <person name="Lavelle D.O."/>
            <person name="Truco M.J."/>
            <person name="Xia R."/>
            <person name="Zhu S."/>
            <person name="Xu C."/>
            <person name="Xu H."/>
            <person name="Xu X."/>
            <person name="Cox K."/>
            <person name="Korf I."/>
            <person name="Meyers B.C."/>
            <person name="Michelmore R.W."/>
        </authorList>
    </citation>
    <scope>NUCLEOTIDE SEQUENCE [LARGE SCALE GENOMIC DNA]</scope>
    <source>
        <strain evidence="3">cv. Salinas</strain>
        <tissue evidence="2">Seedlings</tissue>
    </source>
</reference>
<dbReference type="AlphaFoldDB" id="A0A9R1UM56"/>
<dbReference type="InterPro" id="IPR057135">
    <property type="entry name" value="At4g27190-like_LRR"/>
</dbReference>
<accession>A0A9R1UM56</accession>
<dbReference type="Pfam" id="PF23247">
    <property type="entry name" value="LRR_RPS2"/>
    <property type="match status" value="1"/>
</dbReference>
<evidence type="ECO:0000313" key="2">
    <source>
        <dbReference type="EMBL" id="KAJ0189435.1"/>
    </source>
</evidence>
<dbReference type="Proteomes" id="UP000235145">
    <property type="component" value="Unassembled WGS sequence"/>
</dbReference>
<evidence type="ECO:0000313" key="3">
    <source>
        <dbReference type="Proteomes" id="UP000235145"/>
    </source>
</evidence>
<gene>
    <name evidence="2" type="ORF">LSAT_V11C800437830</name>
</gene>